<keyword evidence="6" id="KW-0168">Coated pit</keyword>
<feature type="region of interest" description="Disordered" evidence="8">
    <location>
        <begin position="1"/>
        <end position="42"/>
    </location>
</feature>
<evidence type="ECO:0000256" key="2">
    <source>
        <dbReference type="ARBA" id="ARBA00004180"/>
    </source>
</evidence>
<evidence type="ECO:0000256" key="6">
    <source>
        <dbReference type="ARBA" id="ARBA00023176"/>
    </source>
</evidence>
<dbReference type="EMBL" id="JBJKBG010000010">
    <property type="protein sequence ID" value="KAL3718010.1"/>
    <property type="molecule type" value="Genomic_DNA"/>
</dbReference>
<dbReference type="PANTHER" id="PTHR10639:SF24">
    <property type="entry name" value="CLATHRIN LIGHT CHAIN 3"/>
    <property type="match status" value="1"/>
</dbReference>
<keyword evidence="7" id="KW-0968">Cytoplasmic vesicle</keyword>
<dbReference type="AlphaFoldDB" id="A0ABD3ITG3"/>
<comment type="similarity">
    <text evidence="4">Belongs to the clathrin light chain family.</text>
</comment>
<evidence type="ECO:0000313" key="10">
    <source>
        <dbReference type="Proteomes" id="UP001634007"/>
    </source>
</evidence>
<gene>
    <name evidence="9" type="ORF">ACJRO7_003188</name>
</gene>
<evidence type="ECO:0000256" key="8">
    <source>
        <dbReference type="SAM" id="MobiDB-lite"/>
    </source>
</evidence>
<dbReference type="GO" id="GO:0005905">
    <property type="term" value="C:clathrin-coated pit"/>
    <property type="evidence" value="ECO:0007669"/>
    <property type="project" value="UniProtKB-KW"/>
</dbReference>
<evidence type="ECO:0000256" key="3">
    <source>
        <dbReference type="ARBA" id="ARBA00004277"/>
    </source>
</evidence>
<evidence type="ECO:0000256" key="5">
    <source>
        <dbReference type="ARBA" id="ARBA00023136"/>
    </source>
</evidence>
<dbReference type="PANTHER" id="PTHR10639">
    <property type="entry name" value="CLATHRIN LIGHT CHAIN"/>
    <property type="match status" value="1"/>
</dbReference>
<dbReference type="InterPro" id="IPR000996">
    <property type="entry name" value="Clathrin_L-chain"/>
</dbReference>
<dbReference type="GO" id="GO:0030659">
    <property type="term" value="C:cytoplasmic vesicle membrane"/>
    <property type="evidence" value="ECO:0007669"/>
    <property type="project" value="UniProtKB-SubCell"/>
</dbReference>
<keyword evidence="5" id="KW-0472">Membrane</keyword>
<proteinExistence type="inferred from homology"/>
<evidence type="ECO:0000256" key="4">
    <source>
        <dbReference type="ARBA" id="ARBA00005263"/>
    </source>
</evidence>
<comment type="function">
    <text evidence="1">Clathrin is the major protein of the polyhedral coat of coated pits and vesicles.</text>
</comment>
<accession>A0ABD3ITG3</accession>
<protein>
    <submittedName>
        <fullName evidence="9">Uncharacterized protein</fullName>
    </submittedName>
</protein>
<organism evidence="9 10">
    <name type="scientific">Eucalyptus globulus</name>
    <name type="common">Tasmanian blue gum</name>
    <dbReference type="NCBI Taxonomy" id="34317"/>
    <lineage>
        <taxon>Eukaryota</taxon>
        <taxon>Viridiplantae</taxon>
        <taxon>Streptophyta</taxon>
        <taxon>Embryophyta</taxon>
        <taxon>Tracheophyta</taxon>
        <taxon>Spermatophyta</taxon>
        <taxon>Magnoliopsida</taxon>
        <taxon>eudicotyledons</taxon>
        <taxon>Gunneridae</taxon>
        <taxon>Pentapetalae</taxon>
        <taxon>rosids</taxon>
        <taxon>malvids</taxon>
        <taxon>Myrtales</taxon>
        <taxon>Myrtaceae</taxon>
        <taxon>Myrtoideae</taxon>
        <taxon>Eucalypteae</taxon>
        <taxon>Eucalyptus</taxon>
    </lineage>
</organism>
<dbReference type="Proteomes" id="UP001634007">
    <property type="component" value="Unassembled WGS sequence"/>
</dbReference>
<sequence>MTTMTPTASLPGMVFSRTRRQPPLRSTPWPTEEADSPVLPPLMEMQPEEGFKEKMEKELLNQIIDEADETITCENNKTTNRRKVKLFLASLGKFHTEADKNFWKAIAELLPNEIPTIENKRGKKDQREEALCCRCPKPGKPTEISRMQQILLKHNAPSHLKLCLPSAPNSDGPKVGGAAVVDASEKGGNCFGGGP</sequence>
<name>A0ABD3ITG3_EUCGL</name>
<evidence type="ECO:0000256" key="7">
    <source>
        <dbReference type="ARBA" id="ARBA00023329"/>
    </source>
</evidence>
<evidence type="ECO:0000256" key="1">
    <source>
        <dbReference type="ARBA" id="ARBA00003913"/>
    </source>
</evidence>
<reference evidence="9 10" key="1">
    <citation type="submission" date="2024-11" db="EMBL/GenBank/DDBJ databases">
        <title>Chromosome-level genome assembly of Eucalyptus globulus Labill. provides insights into its genome evolution.</title>
        <authorList>
            <person name="Li X."/>
        </authorList>
    </citation>
    <scope>NUCLEOTIDE SEQUENCE [LARGE SCALE GENOMIC DNA]</scope>
    <source>
        <strain evidence="9">CL2024</strain>
        <tissue evidence="9">Fresh tender leaves</tissue>
    </source>
</reference>
<keyword evidence="10" id="KW-1185">Reference proteome</keyword>
<evidence type="ECO:0000313" key="9">
    <source>
        <dbReference type="EMBL" id="KAL3718010.1"/>
    </source>
</evidence>
<comment type="caution">
    <text evidence="9">The sequence shown here is derived from an EMBL/GenBank/DDBJ whole genome shotgun (WGS) entry which is preliminary data.</text>
</comment>
<comment type="subcellular location">
    <subcellularLocation>
        <location evidence="2">Cytoplasmic vesicle membrane</location>
        <topology evidence="2">Peripheral membrane protein</topology>
        <orientation evidence="2">Cytoplasmic side</orientation>
    </subcellularLocation>
    <subcellularLocation>
        <location evidence="3">Membrane</location>
        <location evidence="3">Coated pit</location>
        <topology evidence="3">Peripheral membrane protein</topology>
        <orientation evidence="3">Cytoplasmic side</orientation>
    </subcellularLocation>
</comment>